<feature type="domain" description="Protein kinase" evidence="2">
    <location>
        <begin position="126"/>
        <end position="499"/>
    </location>
</feature>
<reference evidence="3 4" key="1">
    <citation type="journal article" date="2012" name="PLoS Pathog.">
        <title>Diverse lifestyles and strategies of plant pathogenesis encoded in the genomes of eighteen Dothideomycetes fungi.</title>
        <authorList>
            <person name="Ohm R.A."/>
            <person name="Feau N."/>
            <person name="Henrissat B."/>
            <person name="Schoch C.L."/>
            <person name="Horwitz B.A."/>
            <person name="Barry K.W."/>
            <person name="Condon B.J."/>
            <person name="Copeland A.C."/>
            <person name="Dhillon B."/>
            <person name="Glaser F."/>
            <person name="Hesse C.N."/>
            <person name="Kosti I."/>
            <person name="LaButti K."/>
            <person name="Lindquist E.A."/>
            <person name="Lucas S."/>
            <person name="Salamov A.A."/>
            <person name="Bradshaw R.E."/>
            <person name="Ciuffetti L."/>
            <person name="Hamelin R.C."/>
            <person name="Kema G.H.J."/>
            <person name="Lawrence C."/>
            <person name="Scott J.A."/>
            <person name="Spatafora J.W."/>
            <person name="Turgeon B.G."/>
            <person name="de Wit P.J.G.M."/>
            <person name="Zhong S."/>
            <person name="Goodwin S.B."/>
            <person name="Grigoriev I.V."/>
        </authorList>
    </citation>
    <scope>NUCLEOTIDE SEQUENCE [LARGE SCALE GENOMIC DNA]</scope>
    <source>
        <strain evidence="3 4">CIRAD86</strain>
    </source>
</reference>
<name>M3B8B4_PSEFD</name>
<feature type="region of interest" description="Disordered" evidence="1">
    <location>
        <begin position="411"/>
        <end position="430"/>
    </location>
</feature>
<protein>
    <recommendedName>
        <fullName evidence="2">Protein kinase domain-containing protein</fullName>
    </recommendedName>
</protein>
<evidence type="ECO:0000259" key="2">
    <source>
        <dbReference type="PROSITE" id="PS50011"/>
    </source>
</evidence>
<dbReference type="EMBL" id="KB446556">
    <property type="protein sequence ID" value="EME85553.1"/>
    <property type="molecule type" value="Genomic_DNA"/>
</dbReference>
<dbReference type="eggNOG" id="ENOG502RXKN">
    <property type="taxonomic scope" value="Eukaryota"/>
</dbReference>
<dbReference type="STRING" id="383855.M3B8B4"/>
<organism evidence="3 4">
    <name type="scientific">Pseudocercospora fijiensis (strain CIRAD86)</name>
    <name type="common">Black leaf streak disease fungus</name>
    <name type="synonym">Mycosphaerella fijiensis</name>
    <dbReference type="NCBI Taxonomy" id="383855"/>
    <lineage>
        <taxon>Eukaryota</taxon>
        <taxon>Fungi</taxon>
        <taxon>Dikarya</taxon>
        <taxon>Ascomycota</taxon>
        <taxon>Pezizomycotina</taxon>
        <taxon>Dothideomycetes</taxon>
        <taxon>Dothideomycetidae</taxon>
        <taxon>Mycosphaerellales</taxon>
        <taxon>Mycosphaerellaceae</taxon>
        <taxon>Pseudocercospora</taxon>
    </lineage>
</organism>
<dbReference type="GO" id="GO:0005524">
    <property type="term" value="F:ATP binding"/>
    <property type="evidence" value="ECO:0007669"/>
    <property type="project" value="InterPro"/>
</dbReference>
<dbReference type="OrthoDB" id="1911848at2759"/>
<dbReference type="GO" id="GO:0004672">
    <property type="term" value="F:protein kinase activity"/>
    <property type="evidence" value="ECO:0007669"/>
    <property type="project" value="InterPro"/>
</dbReference>
<dbReference type="KEGG" id="pfj:MYCFIDRAFT_150621"/>
<dbReference type="GeneID" id="19331513"/>
<evidence type="ECO:0000313" key="3">
    <source>
        <dbReference type="EMBL" id="EME85553.1"/>
    </source>
</evidence>
<dbReference type="PROSITE" id="PS50011">
    <property type="entry name" value="PROTEIN_KINASE_DOM"/>
    <property type="match status" value="1"/>
</dbReference>
<evidence type="ECO:0000313" key="4">
    <source>
        <dbReference type="Proteomes" id="UP000016932"/>
    </source>
</evidence>
<dbReference type="InterPro" id="IPR029498">
    <property type="entry name" value="HeLo_dom"/>
</dbReference>
<dbReference type="Gene3D" id="1.20.120.1020">
    <property type="entry name" value="Prion-inhibition and propagation, HeLo domain"/>
    <property type="match status" value="1"/>
</dbReference>
<gene>
    <name evidence="3" type="ORF">MYCFIDRAFT_150621</name>
</gene>
<keyword evidence="4" id="KW-1185">Reference proteome</keyword>
<dbReference type="RefSeq" id="XP_007923126.1">
    <property type="nucleotide sequence ID" value="XM_007924935.1"/>
</dbReference>
<dbReference type="AlphaFoldDB" id="M3B8B4"/>
<evidence type="ECO:0000256" key="1">
    <source>
        <dbReference type="SAM" id="MobiDB-lite"/>
    </source>
</evidence>
<dbReference type="PANTHER" id="PTHR37542:SF3">
    <property type="entry name" value="PRION-INHIBITION AND PROPAGATION HELO DOMAIN-CONTAINING PROTEIN"/>
    <property type="match status" value="1"/>
</dbReference>
<dbReference type="VEuPathDB" id="FungiDB:MYCFIDRAFT_150621"/>
<dbReference type="Proteomes" id="UP000016932">
    <property type="component" value="Unassembled WGS sequence"/>
</dbReference>
<dbReference type="InterPro" id="IPR038305">
    <property type="entry name" value="HeLo_sf"/>
</dbReference>
<dbReference type="Gene3D" id="1.10.510.10">
    <property type="entry name" value="Transferase(Phosphotransferase) domain 1"/>
    <property type="match status" value="1"/>
</dbReference>
<dbReference type="InterPro" id="IPR000719">
    <property type="entry name" value="Prot_kinase_dom"/>
</dbReference>
<dbReference type="InterPro" id="IPR011009">
    <property type="entry name" value="Kinase-like_dom_sf"/>
</dbReference>
<dbReference type="HOGENOM" id="CLU_017444_1_0_1"/>
<dbReference type="PANTHER" id="PTHR37542">
    <property type="entry name" value="HELO DOMAIN-CONTAINING PROTEIN-RELATED"/>
    <property type="match status" value="1"/>
</dbReference>
<dbReference type="SUPFAM" id="SSF56112">
    <property type="entry name" value="Protein kinase-like (PK-like)"/>
    <property type="match status" value="1"/>
</dbReference>
<dbReference type="Pfam" id="PF14479">
    <property type="entry name" value="HeLo"/>
    <property type="match status" value="1"/>
</dbReference>
<accession>M3B8B4</accession>
<proteinExistence type="predicted"/>
<sequence>MKRLGCSTIRHKKGLNHIMAWTRGAGRIVKQPKRLVWALKDKSEFTRNVDRVHVLIDGLLQTLSPDYMAQLIRQNQEILLGMTAMSKNVNELLTLHHMAAQGSAQSIFNGSVASWGGSTLVNRSSLEEEEEVAGGDLICSEKAFKMLISQVTGFSIRVKKTPSGPLADTELTKTVIASIVLDDVTDSTLRQSAKVEGQPAWIEWKPYTTEPHYLGEGRTETRPHATILSRAQRLGSLLQTPEKPKEFCVPPFLGLYDDRKRNRFGFVYRPPAESIDESIGTTLSARLQDKPAALGERVAIAQQLTQWLLYLHTVDWLHKGIRPEAIVFFPRKGVRTFGPAYISGFEYSRVIDMDTVTTGPGETDLKSAFYIHPDYSRGNRFRKTYDIYSIGIILIELACWKPISQVLSELSKKDGHPQTKGSHRPQSTRDKILDPEQGVMALVEQSMGGKYATAVQACIEGMPAFGLSEDKDQADALISGLLQHAFIRVVVNPLQSIVV</sequence>